<dbReference type="RefSeq" id="WP_251777548.1">
    <property type="nucleotide sequence ID" value="NZ_JAMKFE010000003.1"/>
</dbReference>
<protein>
    <submittedName>
        <fullName evidence="2">ImmA/IrrE family metallo-endopeptidase</fullName>
    </submittedName>
</protein>
<accession>A0ABT0YKU5</accession>
<reference evidence="2" key="1">
    <citation type="submission" date="2022-05" db="EMBL/GenBank/DDBJ databases">
        <title>Schlegelella sp. nov., isolated from mangrove soil.</title>
        <authorList>
            <person name="Liu Y."/>
            <person name="Ge X."/>
            <person name="Liu W."/>
        </authorList>
    </citation>
    <scope>NUCLEOTIDE SEQUENCE</scope>
    <source>
        <strain evidence="2">S2-27</strain>
    </source>
</reference>
<dbReference type="PANTHER" id="PTHR43236">
    <property type="entry name" value="ANTITOXIN HIGA1"/>
    <property type="match status" value="1"/>
</dbReference>
<dbReference type="SUPFAM" id="SSF52402">
    <property type="entry name" value="Adenine nucleotide alpha hydrolases-like"/>
    <property type="match status" value="1"/>
</dbReference>
<evidence type="ECO:0000313" key="2">
    <source>
        <dbReference type="EMBL" id="MCM5679356.1"/>
    </source>
</evidence>
<dbReference type="InterPro" id="IPR010359">
    <property type="entry name" value="IrrE_HExxH"/>
</dbReference>
<sequence>MAAIQTRMQFGMGANEPLCIYELCNKLGIKVRFVDINIEGMYRRGADPRIMVAAKRPVARRAFTCAHELGHHVFGHGSTVDELEDDRSKDDSERPEEILANSFAAFTLMPTVGVRHAFASRHLAANTATPVQIFGVACNFGVGYSTLVNHLAYGMNDLLPVRATELLKSSPKTIRAQLLGKPSDAPLVVADGQWSAKTLDIEVGSHLLLPKTVAVAEGVMEPIAENGSQVLYCAVATGIRRAHGPNGWATFIRVCRERYVGMAAYRHLEDNDDEDDE</sequence>
<dbReference type="InterPro" id="IPR052345">
    <property type="entry name" value="Rad_response_metalloprotease"/>
</dbReference>
<name>A0ABT0YKU5_9BURK</name>
<gene>
    <name evidence="2" type="ORF">M8A51_07400</name>
</gene>
<feature type="domain" description="IrrE N-terminal-like" evidence="1">
    <location>
        <begin position="24"/>
        <end position="147"/>
    </location>
</feature>
<evidence type="ECO:0000313" key="3">
    <source>
        <dbReference type="Proteomes" id="UP001165541"/>
    </source>
</evidence>
<dbReference type="Gene3D" id="1.10.10.2910">
    <property type="match status" value="1"/>
</dbReference>
<evidence type="ECO:0000259" key="1">
    <source>
        <dbReference type="Pfam" id="PF06114"/>
    </source>
</evidence>
<dbReference type="Proteomes" id="UP001165541">
    <property type="component" value="Unassembled WGS sequence"/>
</dbReference>
<proteinExistence type="predicted"/>
<organism evidence="2 3">
    <name type="scientific">Caldimonas mangrovi</name>
    <dbReference type="NCBI Taxonomy" id="2944811"/>
    <lineage>
        <taxon>Bacteria</taxon>
        <taxon>Pseudomonadati</taxon>
        <taxon>Pseudomonadota</taxon>
        <taxon>Betaproteobacteria</taxon>
        <taxon>Burkholderiales</taxon>
        <taxon>Sphaerotilaceae</taxon>
        <taxon>Caldimonas</taxon>
    </lineage>
</organism>
<comment type="caution">
    <text evidence="2">The sequence shown here is derived from an EMBL/GenBank/DDBJ whole genome shotgun (WGS) entry which is preliminary data.</text>
</comment>
<dbReference type="PANTHER" id="PTHR43236:SF1">
    <property type="entry name" value="BLL7220 PROTEIN"/>
    <property type="match status" value="1"/>
</dbReference>
<keyword evidence="3" id="KW-1185">Reference proteome</keyword>
<dbReference type="EMBL" id="JAMKFE010000003">
    <property type="protein sequence ID" value="MCM5679356.1"/>
    <property type="molecule type" value="Genomic_DNA"/>
</dbReference>
<dbReference type="Pfam" id="PF06114">
    <property type="entry name" value="Peptidase_M78"/>
    <property type="match status" value="1"/>
</dbReference>